<sequence>MSNPSNSPEDAAKQRSRDGKMRREEADEPQPEGKRLKLGNEGTGEEEGADEWTGCSGTEESGTQTDGEGQTVIRELHFEGKEVLTQLVNYVHESPLSPRS</sequence>
<dbReference type="Proteomes" id="UP000827872">
    <property type="component" value="Linkage Group LG04"/>
</dbReference>
<evidence type="ECO:0000313" key="2">
    <source>
        <dbReference type="Proteomes" id="UP000827872"/>
    </source>
</evidence>
<protein>
    <submittedName>
        <fullName evidence="1">Uncharacterized protein</fullName>
    </submittedName>
</protein>
<organism evidence="1 2">
    <name type="scientific">Sphaerodactylus townsendi</name>
    <dbReference type="NCBI Taxonomy" id="933632"/>
    <lineage>
        <taxon>Eukaryota</taxon>
        <taxon>Metazoa</taxon>
        <taxon>Chordata</taxon>
        <taxon>Craniata</taxon>
        <taxon>Vertebrata</taxon>
        <taxon>Euteleostomi</taxon>
        <taxon>Lepidosauria</taxon>
        <taxon>Squamata</taxon>
        <taxon>Bifurcata</taxon>
        <taxon>Gekkota</taxon>
        <taxon>Sphaerodactylidae</taxon>
        <taxon>Sphaerodactylus</taxon>
    </lineage>
</organism>
<accession>A0ACB8FKF5</accession>
<gene>
    <name evidence="1" type="ORF">K3G42_031017</name>
</gene>
<proteinExistence type="predicted"/>
<reference evidence="1" key="1">
    <citation type="submission" date="2021-08" db="EMBL/GenBank/DDBJ databases">
        <title>The first chromosome-level gecko genome reveals the dynamic sex chromosomes of Neotropical dwarf geckos (Sphaerodactylidae: Sphaerodactylus).</title>
        <authorList>
            <person name="Pinto B.J."/>
            <person name="Keating S.E."/>
            <person name="Gamble T."/>
        </authorList>
    </citation>
    <scope>NUCLEOTIDE SEQUENCE</scope>
    <source>
        <strain evidence="1">TG3544</strain>
    </source>
</reference>
<dbReference type="EMBL" id="CM037617">
    <property type="protein sequence ID" value="KAH8005727.1"/>
    <property type="molecule type" value="Genomic_DNA"/>
</dbReference>
<keyword evidence="2" id="KW-1185">Reference proteome</keyword>
<name>A0ACB8FKF5_9SAUR</name>
<comment type="caution">
    <text evidence="1">The sequence shown here is derived from an EMBL/GenBank/DDBJ whole genome shotgun (WGS) entry which is preliminary data.</text>
</comment>
<evidence type="ECO:0000313" key="1">
    <source>
        <dbReference type="EMBL" id="KAH8005727.1"/>
    </source>
</evidence>